<dbReference type="PANTHER" id="PTHR37984">
    <property type="entry name" value="PROTEIN CBG26694"/>
    <property type="match status" value="1"/>
</dbReference>
<dbReference type="PANTHER" id="PTHR37984:SF9">
    <property type="entry name" value="INTEGRASE CATALYTIC DOMAIN-CONTAINING PROTEIN"/>
    <property type="match status" value="1"/>
</dbReference>
<dbReference type="InterPro" id="IPR043128">
    <property type="entry name" value="Rev_trsase/Diguanyl_cyclase"/>
</dbReference>
<name>A0A915IZY7_ROMCU</name>
<dbReference type="AlphaFoldDB" id="A0A915IZY7"/>
<evidence type="ECO:0000313" key="2">
    <source>
        <dbReference type="WBParaSite" id="nRc.2.0.1.t19776-RA"/>
    </source>
</evidence>
<keyword evidence="1" id="KW-1185">Reference proteome</keyword>
<organism evidence="1 2">
    <name type="scientific">Romanomermis culicivorax</name>
    <name type="common">Nematode worm</name>
    <dbReference type="NCBI Taxonomy" id="13658"/>
    <lineage>
        <taxon>Eukaryota</taxon>
        <taxon>Metazoa</taxon>
        <taxon>Ecdysozoa</taxon>
        <taxon>Nematoda</taxon>
        <taxon>Enoplea</taxon>
        <taxon>Dorylaimia</taxon>
        <taxon>Mermithida</taxon>
        <taxon>Mermithoidea</taxon>
        <taxon>Mermithidae</taxon>
        <taxon>Romanomermis</taxon>
    </lineage>
</organism>
<dbReference type="SUPFAM" id="SSF56672">
    <property type="entry name" value="DNA/RNA polymerases"/>
    <property type="match status" value="1"/>
</dbReference>
<dbReference type="OMA" id="FANHAEW"/>
<evidence type="ECO:0000313" key="1">
    <source>
        <dbReference type="Proteomes" id="UP000887565"/>
    </source>
</evidence>
<accession>A0A915IZY7</accession>
<sequence>MVTNVPLLGHLTSSTHMKPDPKSLAAIRKVPILQSITNVRSFLGFISYCREFWPPFANHAEWLGHLTHMLEQTNFEWSNEFMMAFNKLNSLLMNDLQLTIFNPDPPAILATDASNIDLDACQSQIAGGRCLPTRKEFTLPTNAKL</sequence>
<dbReference type="InterPro" id="IPR050951">
    <property type="entry name" value="Retrovirus_Pol_polyprotein"/>
</dbReference>
<dbReference type="Gene3D" id="3.30.70.270">
    <property type="match status" value="1"/>
</dbReference>
<dbReference type="InterPro" id="IPR043502">
    <property type="entry name" value="DNA/RNA_pol_sf"/>
</dbReference>
<proteinExistence type="predicted"/>
<protein>
    <submittedName>
        <fullName evidence="2">Reverse transcriptase/retrotransposon-derived protein RNase H-like domain-containing protein</fullName>
    </submittedName>
</protein>
<reference evidence="2" key="1">
    <citation type="submission" date="2022-11" db="UniProtKB">
        <authorList>
            <consortium name="WormBaseParasite"/>
        </authorList>
    </citation>
    <scope>IDENTIFICATION</scope>
</reference>
<dbReference type="WBParaSite" id="nRc.2.0.1.t19776-RA">
    <property type="protein sequence ID" value="nRc.2.0.1.t19776-RA"/>
    <property type="gene ID" value="nRc.2.0.1.g19776"/>
</dbReference>
<dbReference type="Proteomes" id="UP000887565">
    <property type="component" value="Unplaced"/>
</dbReference>